<dbReference type="InterPro" id="IPR000792">
    <property type="entry name" value="Tscrpt_reg_LuxR_C"/>
</dbReference>
<evidence type="ECO:0000256" key="1">
    <source>
        <dbReference type="ARBA" id="ARBA00022553"/>
    </source>
</evidence>
<dbReference type="SMART" id="SM00448">
    <property type="entry name" value="REC"/>
    <property type="match status" value="1"/>
</dbReference>
<dbReference type="PRINTS" id="PR00038">
    <property type="entry name" value="HTHLUXR"/>
</dbReference>
<dbReference type="SMART" id="SM00421">
    <property type="entry name" value="HTH_LUXR"/>
    <property type="match status" value="1"/>
</dbReference>
<protein>
    <submittedName>
        <fullName evidence="6">Response regulator transcription factor</fullName>
    </submittedName>
</protein>
<dbReference type="InterPro" id="IPR001789">
    <property type="entry name" value="Sig_transdc_resp-reg_receiver"/>
</dbReference>
<evidence type="ECO:0000256" key="2">
    <source>
        <dbReference type="ARBA" id="ARBA00023125"/>
    </source>
</evidence>
<evidence type="ECO:0000259" key="5">
    <source>
        <dbReference type="PROSITE" id="PS50110"/>
    </source>
</evidence>
<dbReference type="SUPFAM" id="SSF52172">
    <property type="entry name" value="CheY-like"/>
    <property type="match status" value="1"/>
</dbReference>
<dbReference type="RefSeq" id="WP_280320912.1">
    <property type="nucleotide sequence ID" value="NZ_CP118605.1"/>
</dbReference>
<reference evidence="6 7" key="1">
    <citation type="submission" date="2023-02" db="EMBL/GenBank/DDBJ databases">
        <title>Description and genomic characterization of Microbulbifer bruguierae sp. nov., isolated from the sediment of mangrove plant Bruguiera sexangula.</title>
        <authorList>
            <person name="Long M."/>
        </authorList>
    </citation>
    <scope>NUCLEOTIDE SEQUENCE [LARGE SCALE GENOMIC DNA]</scope>
    <source>
        <strain evidence="6 7">H12</strain>
    </source>
</reference>
<proteinExistence type="predicted"/>
<organism evidence="6 7">
    <name type="scientific">Microbulbifer bruguierae</name>
    <dbReference type="NCBI Taxonomy" id="3029061"/>
    <lineage>
        <taxon>Bacteria</taxon>
        <taxon>Pseudomonadati</taxon>
        <taxon>Pseudomonadota</taxon>
        <taxon>Gammaproteobacteria</taxon>
        <taxon>Cellvibrionales</taxon>
        <taxon>Microbulbiferaceae</taxon>
        <taxon>Microbulbifer</taxon>
    </lineage>
</organism>
<accession>A0ABY8NF83</accession>
<dbReference type="InterPro" id="IPR039420">
    <property type="entry name" value="WalR-like"/>
</dbReference>
<sequence length="211" mass="23317">MSDISRDKIRILIVDDHITVLEGLASIINRQTDMAVVAKGQDGGEAIDFWHKHRPDIILLDLRMPVTNGIDVIAHILQEDPKARAIVLTTFDSDNELASAIKAGAKGYLLKDAEIGELLDCIRKVHRGGTCIQHSLIEKLAQGIHGIPLSGREKEVLQLLARGKSNKDIGSQLFISETTVKSHLRNIFSKLDVANRTEAIMEANRRGLIHL</sequence>
<keyword evidence="2" id="KW-0238">DNA-binding</keyword>
<dbReference type="CDD" id="cd06170">
    <property type="entry name" value="LuxR_C_like"/>
    <property type="match status" value="1"/>
</dbReference>
<evidence type="ECO:0000256" key="3">
    <source>
        <dbReference type="PROSITE-ProRule" id="PRU00169"/>
    </source>
</evidence>
<evidence type="ECO:0000313" key="7">
    <source>
        <dbReference type="Proteomes" id="UP001236500"/>
    </source>
</evidence>
<dbReference type="PROSITE" id="PS50043">
    <property type="entry name" value="HTH_LUXR_2"/>
    <property type="match status" value="1"/>
</dbReference>
<dbReference type="Gene3D" id="3.40.50.2300">
    <property type="match status" value="1"/>
</dbReference>
<dbReference type="Proteomes" id="UP001236500">
    <property type="component" value="Chromosome"/>
</dbReference>
<dbReference type="Pfam" id="PF00196">
    <property type="entry name" value="GerE"/>
    <property type="match status" value="1"/>
</dbReference>
<keyword evidence="7" id="KW-1185">Reference proteome</keyword>
<dbReference type="PROSITE" id="PS00622">
    <property type="entry name" value="HTH_LUXR_1"/>
    <property type="match status" value="1"/>
</dbReference>
<gene>
    <name evidence="6" type="ORF">PVT68_02025</name>
</gene>
<dbReference type="CDD" id="cd17535">
    <property type="entry name" value="REC_NarL-like"/>
    <property type="match status" value="1"/>
</dbReference>
<dbReference type="Pfam" id="PF00072">
    <property type="entry name" value="Response_reg"/>
    <property type="match status" value="1"/>
</dbReference>
<dbReference type="InterPro" id="IPR011006">
    <property type="entry name" value="CheY-like_superfamily"/>
</dbReference>
<dbReference type="PANTHER" id="PTHR43214">
    <property type="entry name" value="TWO-COMPONENT RESPONSE REGULATOR"/>
    <property type="match status" value="1"/>
</dbReference>
<dbReference type="EMBL" id="CP118605">
    <property type="protein sequence ID" value="WGL17090.1"/>
    <property type="molecule type" value="Genomic_DNA"/>
</dbReference>
<dbReference type="PANTHER" id="PTHR43214:SF43">
    <property type="entry name" value="TWO-COMPONENT RESPONSE REGULATOR"/>
    <property type="match status" value="1"/>
</dbReference>
<evidence type="ECO:0000259" key="4">
    <source>
        <dbReference type="PROSITE" id="PS50043"/>
    </source>
</evidence>
<dbReference type="InterPro" id="IPR016032">
    <property type="entry name" value="Sig_transdc_resp-reg_C-effctor"/>
</dbReference>
<name>A0ABY8NF83_9GAMM</name>
<feature type="domain" description="HTH luxR-type" evidence="4">
    <location>
        <begin position="142"/>
        <end position="207"/>
    </location>
</feature>
<feature type="domain" description="Response regulatory" evidence="5">
    <location>
        <begin position="10"/>
        <end position="126"/>
    </location>
</feature>
<dbReference type="PROSITE" id="PS50110">
    <property type="entry name" value="RESPONSE_REGULATORY"/>
    <property type="match status" value="1"/>
</dbReference>
<dbReference type="InterPro" id="IPR058245">
    <property type="entry name" value="NreC/VraR/RcsB-like_REC"/>
</dbReference>
<dbReference type="SUPFAM" id="SSF46894">
    <property type="entry name" value="C-terminal effector domain of the bipartite response regulators"/>
    <property type="match status" value="1"/>
</dbReference>
<keyword evidence="1 3" id="KW-0597">Phosphoprotein</keyword>
<feature type="modified residue" description="4-aspartylphosphate" evidence="3">
    <location>
        <position position="61"/>
    </location>
</feature>
<evidence type="ECO:0000313" key="6">
    <source>
        <dbReference type="EMBL" id="WGL17090.1"/>
    </source>
</evidence>